<protein>
    <recommendedName>
        <fullName evidence="3">Photosynthetic complex assembly protein</fullName>
    </recommendedName>
</protein>
<dbReference type="NCBIfam" id="TIGR03054">
    <property type="entry name" value="photo_alph_chp1"/>
    <property type="match status" value="1"/>
</dbReference>
<sequence>MSEITVPRGALIGAALLIGFTVTAITTSRHYDVGRLTVQTAQAGERRMLIFEPLPNGEMMVLSERRKPVAHLVIEGDTFAMAAVRALAMQRDDREFAQEFRLLVQRDGAGHVELADPDTGRTVKLQGFGQASARAFARYLDAGDGHYAPG</sequence>
<dbReference type="RefSeq" id="WP_222823419.1">
    <property type="nucleotide sequence ID" value="NZ_JAHWXP010000001.1"/>
</dbReference>
<dbReference type="EMBL" id="JAHWXP010000001">
    <property type="protein sequence ID" value="MBY8335637.1"/>
    <property type="molecule type" value="Genomic_DNA"/>
</dbReference>
<accession>A0ABS7PAA6</accession>
<proteinExistence type="predicted"/>
<dbReference type="Proteomes" id="UP000759298">
    <property type="component" value="Unassembled WGS sequence"/>
</dbReference>
<keyword evidence="2" id="KW-1185">Reference proteome</keyword>
<evidence type="ECO:0008006" key="3">
    <source>
        <dbReference type="Google" id="ProtNLM"/>
    </source>
</evidence>
<comment type="caution">
    <text evidence="1">The sequence shown here is derived from an EMBL/GenBank/DDBJ whole genome shotgun (WGS) entry which is preliminary data.</text>
</comment>
<name>A0ABS7PAA6_9SPHN</name>
<dbReference type="InterPro" id="IPR017495">
    <property type="entry name" value="PuhC"/>
</dbReference>
<gene>
    <name evidence="1" type="ORF">KYN89_01115</name>
</gene>
<reference evidence="1 2" key="1">
    <citation type="submission" date="2021-07" db="EMBL/GenBank/DDBJ databases">
        <title>Alteriqipengyuania abyssalis NZ-12B nov, sp.nov isolated from deep sea sponge in pacific ocean.</title>
        <authorList>
            <person name="Tareen S."/>
            <person name="Wink J."/>
        </authorList>
    </citation>
    <scope>NUCLEOTIDE SEQUENCE [LARGE SCALE GENOMIC DNA]</scope>
    <source>
        <strain evidence="1 2">NZ-12B</strain>
    </source>
</reference>
<evidence type="ECO:0000313" key="1">
    <source>
        <dbReference type="EMBL" id="MBY8335637.1"/>
    </source>
</evidence>
<evidence type="ECO:0000313" key="2">
    <source>
        <dbReference type="Proteomes" id="UP000759298"/>
    </source>
</evidence>
<organism evidence="1 2">
    <name type="scientific">Alteriqipengyuania abyssalis</name>
    <dbReference type="NCBI Taxonomy" id="2860200"/>
    <lineage>
        <taxon>Bacteria</taxon>
        <taxon>Pseudomonadati</taxon>
        <taxon>Pseudomonadota</taxon>
        <taxon>Alphaproteobacteria</taxon>
        <taxon>Sphingomonadales</taxon>
        <taxon>Erythrobacteraceae</taxon>
        <taxon>Alteriqipengyuania</taxon>
    </lineage>
</organism>